<dbReference type="EMBL" id="KF687307">
    <property type="protein sequence ID" value="AGW50960.1"/>
    <property type="molecule type" value="Viral_cRNA"/>
</dbReference>
<keyword evidence="7" id="KW-0922">Interferon antiviral system evasion</keyword>
<feature type="compositionally biased region" description="Polar residues" evidence="9">
    <location>
        <begin position="63"/>
        <end position="84"/>
    </location>
</feature>
<dbReference type="Proteomes" id="UP000102575">
    <property type="component" value="Genome"/>
</dbReference>
<evidence type="ECO:0000313" key="10">
    <source>
        <dbReference type="EMBL" id="AGW50960.1"/>
    </source>
</evidence>
<organism evidence="10 11">
    <name type="scientific">Human respirovirus 1</name>
    <dbReference type="NCBI Taxonomy" id="12730"/>
    <lineage>
        <taxon>Viruses</taxon>
        <taxon>Riboviria</taxon>
        <taxon>Orthornavirae</taxon>
        <taxon>Negarnaviricota</taxon>
        <taxon>Haploviricotina</taxon>
        <taxon>Monjiviricetes</taxon>
        <taxon>Mononegavirales</taxon>
        <taxon>Paramyxoviridae</taxon>
        <taxon>Feraresvirinae</taxon>
        <taxon>Respirovirus</taxon>
        <taxon>Respirovirus laryngotracheitidis</taxon>
    </lineage>
</organism>
<dbReference type="GO" id="GO:0039563">
    <property type="term" value="P:symbiont-mediated suppression of host JAK-STAT cascade via inhibition of STAT1 activity"/>
    <property type="evidence" value="ECO:0007669"/>
    <property type="project" value="UniProtKB-KW"/>
</dbReference>
<proteinExistence type="inferred from homology"/>
<comment type="similarity">
    <text evidence="1">Belongs to the respirovirus protein C family.</text>
</comment>
<evidence type="ECO:0000256" key="7">
    <source>
        <dbReference type="ARBA" id="ARBA00023258"/>
    </source>
</evidence>
<evidence type="ECO:0000256" key="8">
    <source>
        <dbReference type="ARBA" id="ARBA00023280"/>
    </source>
</evidence>
<evidence type="ECO:0000256" key="2">
    <source>
        <dbReference type="ARBA" id="ARBA00022581"/>
    </source>
</evidence>
<dbReference type="GO" id="GO:0052170">
    <property type="term" value="P:symbiont-mediated suppression of host innate immune response"/>
    <property type="evidence" value="ECO:0007669"/>
    <property type="project" value="UniProtKB-KW"/>
</dbReference>
<dbReference type="InterPro" id="IPR002608">
    <property type="entry name" value="Paramyxo_C"/>
</dbReference>
<feature type="compositionally biased region" description="Low complexity" evidence="9">
    <location>
        <begin position="40"/>
        <end position="49"/>
    </location>
</feature>
<dbReference type="GO" id="GO:0039564">
    <property type="term" value="P:symbiont-mediated suppression of host JAK-STAT cascade via inhibition of STAT2 activity"/>
    <property type="evidence" value="ECO:0007669"/>
    <property type="project" value="UniProtKB-KW"/>
</dbReference>
<keyword evidence="8" id="KW-0899">Viral immunoevasion</keyword>
<sequence length="219" mass="25897">MDTSASKTLLPEWIRMPSFLRGILRPKERHHENKNHSQMSSDSLTSSYPTSPPKLEKTEAGSIVSSTTQKKTSHHANLTITIKTEQSRRRPKIIDQVRRVESLGEQVSQKQRHMLESLINKVYTGPLGEELVQTLYLRIWAMKETPESTKILQMREDIRDQYLRMKTERWLRTLIRGKKTKLRDFQKRYEEVHPYLMMERVEQTIMEEAWKLAAHIVQE</sequence>
<name>A0A059Q9T1_9MONO</name>
<reference evidence="10 11" key="1">
    <citation type="submission" date="2013-09" db="EMBL/GenBank/DDBJ databases">
        <authorList>
            <person name="Lorenzi H."/>
            <person name="Town C."/>
            <person name="Halpin R."/>
            <person name="Bera J."/>
            <person name="Ransier A."/>
            <person name="Fedorova N."/>
            <person name="Stockwell T."/>
            <person name="Amedeo P."/>
            <person name="Appalla L."/>
            <person name="Bishop B."/>
            <person name="Edworthy P."/>
            <person name="Gupta N."/>
            <person name="Hoover J."/>
            <person name="Katzel D."/>
            <person name="Li K."/>
            <person name="Schobel S."/>
            <person name="Shrivastava S."/>
            <person name="Thovarai V."/>
            <person name="Wang S."/>
            <person name="Rebuffo-Scheer C."/>
            <person name="Fan J."/>
            <person name="He J."/>
            <person name="Kehl S.C."/>
            <person name="Lederboer N."/>
            <person name="Jurgens L.A."/>
            <person name="Bose M.E."/>
            <person name="Beck E.T."/>
            <person name="Kumar S."/>
            <person name="Wentworth D.E."/>
            <person name="Henrickson K.J."/>
        </authorList>
    </citation>
    <scope>NUCLEOTIDE SEQUENCE [LARGE SCALE GENOMIC DNA]</scope>
    <source>
        <strain evidence="10">HPIV1/USA/629-D00712/2009</strain>
    </source>
</reference>
<keyword evidence="2" id="KW-0945">Host-virus interaction</keyword>
<evidence type="ECO:0000256" key="5">
    <source>
        <dbReference type="ARBA" id="ARBA00022883"/>
    </source>
</evidence>
<dbReference type="GO" id="GO:0039502">
    <property type="term" value="P:symbiont-mediated suppression of host type I interferon-mediated signaling pathway"/>
    <property type="evidence" value="ECO:0007669"/>
    <property type="project" value="UniProtKB-KW"/>
</dbReference>
<dbReference type="Pfam" id="PF01692">
    <property type="entry name" value="Paramyxo_C"/>
    <property type="match status" value="1"/>
</dbReference>
<accession>A0A059Q9T1</accession>
<keyword evidence="3" id="KW-1090">Inhibition of host innate immune response by virus</keyword>
<evidence type="ECO:0000256" key="6">
    <source>
        <dbReference type="ARBA" id="ARBA00022961"/>
    </source>
</evidence>
<gene>
    <name evidence="10" type="primary">C'</name>
    <name evidence="10" type="ORF">KMO_34895gpC'</name>
</gene>
<keyword evidence="5" id="KW-1106">Inhibition of host STAT2 by virus</keyword>
<evidence type="ECO:0000256" key="3">
    <source>
        <dbReference type="ARBA" id="ARBA00022632"/>
    </source>
</evidence>
<keyword evidence="4" id="KW-1114">Inhibition of host interferon signaling pathway by virus</keyword>
<feature type="region of interest" description="Disordered" evidence="9">
    <location>
        <begin position="30"/>
        <end position="91"/>
    </location>
</feature>
<evidence type="ECO:0000256" key="4">
    <source>
        <dbReference type="ARBA" id="ARBA00022830"/>
    </source>
</evidence>
<evidence type="ECO:0000256" key="1">
    <source>
        <dbReference type="ARBA" id="ARBA00010087"/>
    </source>
</evidence>
<keyword evidence="6" id="KW-1105">Inhibition of host STAT1 by virus</keyword>
<evidence type="ECO:0000256" key="9">
    <source>
        <dbReference type="SAM" id="MobiDB-lite"/>
    </source>
</evidence>
<protein>
    <submittedName>
        <fullName evidence="10">C' protein</fullName>
    </submittedName>
</protein>
<evidence type="ECO:0000313" key="11">
    <source>
        <dbReference type="Proteomes" id="UP000102575"/>
    </source>
</evidence>